<feature type="transmembrane region" description="Helical" evidence="1">
    <location>
        <begin position="86"/>
        <end position="108"/>
    </location>
</feature>
<keyword evidence="1" id="KW-0812">Transmembrane</keyword>
<gene>
    <name evidence="2" type="ORF">SAMN02745912_03036</name>
</gene>
<proteinExistence type="predicted"/>
<keyword evidence="1" id="KW-1133">Transmembrane helix</keyword>
<feature type="transmembrane region" description="Helical" evidence="1">
    <location>
        <begin position="123"/>
        <end position="146"/>
    </location>
</feature>
<feature type="transmembrane region" description="Helical" evidence="1">
    <location>
        <begin position="6"/>
        <end position="27"/>
    </location>
</feature>
<dbReference type="AlphaFoldDB" id="A0A1M6RPX9"/>
<feature type="transmembrane region" description="Helical" evidence="1">
    <location>
        <begin position="57"/>
        <end position="74"/>
    </location>
</feature>
<reference evidence="2 3" key="1">
    <citation type="submission" date="2016-11" db="EMBL/GenBank/DDBJ databases">
        <authorList>
            <person name="Jaros S."/>
            <person name="Januszkiewicz K."/>
            <person name="Wedrychowicz H."/>
        </authorList>
    </citation>
    <scope>NUCLEOTIDE SEQUENCE [LARGE SCALE GENOMIC DNA]</scope>
    <source>
        <strain evidence="2 3">DSM 15212</strain>
    </source>
</reference>
<evidence type="ECO:0000313" key="3">
    <source>
        <dbReference type="Proteomes" id="UP000184465"/>
    </source>
</evidence>
<feature type="transmembrane region" description="Helical" evidence="1">
    <location>
        <begin position="34"/>
        <end position="51"/>
    </location>
</feature>
<sequence length="162" mass="18243">MELLILFISILIEGFLFAGTGLSIIGIRLDSKNLVFISCINSLAIYGVRTFYKIYKIPLGTHSFVIILLFIAILKFIGKQKLSTSIIAILISFLLVSVGEGILMYNVFKVFNITMEDLFDNSFIRLMGTIISDIPLIIVFIIGYIFKISIIDINSFSEKEEI</sequence>
<accession>A0A1M6RPX9</accession>
<keyword evidence="1" id="KW-0472">Membrane</keyword>
<organism evidence="2 3">
    <name type="scientific">Paramaledivibacter caminithermalis (strain DSM 15212 / CIP 107654 / DViRD3)</name>
    <name type="common">Clostridium caminithermale</name>
    <dbReference type="NCBI Taxonomy" id="1121301"/>
    <lineage>
        <taxon>Bacteria</taxon>
        <taxon>Bacillati</taxon>
        <taxon>Bacillota</taxon>
        <taxon>Clostridia</taxon>
        <taxon>Peptostreptococcales</taxon>
        <taxon>Caminicellaceae</taxon>
        <taxon>Paramaledivibacter</taxon>
    </lineage>
</organism>
<dbReference type="EMBL" id="FRAG01000049">
    <property type="protein sequence ID" value="SHK34377.1"/>
    <property type="molecule type" value="Genomic_DNA"/>
</dbReference>
<dbReference type="Proteomes" id="UP000184465">
    <property type="component" value="Unassembled WGS sequence"/>
</dbReference>
<evidence type="ECO:0000256" key="1">
    <source>
        <dbReference type="SAM" id="Phobius"/>
    </source>
</evidence>
<evidence type="ECO:0000313" key="2">
    <source>
        <dbReference type="EMBL" id="SHK34377.1"/>
    </source>
</evidence>
<protein>
    <submittedName>
        <fullName evidence="2">Uncharacterized protein</fullName>
    </submittedName>
</protein>
<keyword evidence="3" id="KW-1185">Reference proteome</keyword>
<dbReference type="OrthoDB" id="1958092at2"/>
<dbReference type="STRING" id="1121301.SAMN02745912_03036"/>
<dbReference type="RefSeq" id="WP_073151889.1">
    <property type="nucleotide sequence ID" value="NZ_FRAG01000049.1"/>
</dbReference>
<name>A0A1M6RPX9_PARC5</name>